<evidence type="ECO:0000256" key="1">
    <source>
        <dbReference type="SAM" id="MobiDB-lite"/>
    </source>
</evidence>
<organism evidence="2 3">
    <name type="scientific">Stackebrandtia endophytica</name>
    <dbReference type="NCBI Taxonomy" id="1496996"/>
    <lineage>
        <taxon>Bacteria</taxon>
        <taxon>Bacillati</taxon>
        <taxon>Actinomycetota</taxon>
        <taxon>Actinomycetes</taxon>
        <taxon>Glycomycetales</taxon>
        <taxon>Glycomycetaceae</taxon>
        <taxon>Stackebrandtia</taxon>
    </lineage>
</organism>
<dbReference type="Proteomes" id="UP000317043">
    <property type="component" value="Unassembled WGS sequence"/>
</dbReference>
<dbReference type="EMBL" id="VFOW01000001">
    <property type="protein sequence ID" value="TQL78305.1"/>
    <property type="molecule type" value="Genomic_DNA"/>
</dbReference>
<dbReference type="InterPro" id="IPR021888">
    <property type="entry name" value="DUF3499"/>
</dbReference>
<dbReference type="AlphaFoldDB" id="A0A543B0E5"/>
<feature type="region of interest" description="Disordered" evidence="1">
    <location>
        <begin position="70"/>
        <end position="137"/>
    </location>
</feature>
<accession>A0A543B0E5</accession>
<reference evidence="2 3" key="1">
    <citation type="submission" date="2019-06" db="EMBL/GenBank/DDBJ databases">
        <title>Sequencing the genomes of 1000 actinobacteria strains.</title>
        <authorList>
            <person name="Klenk H.-P."/>
        </authorList>
    </citation>
    <scope>NUCLEOTIDE SEQUENCE [LARGE SCALE GENOMIC DNA]</scope>
    <source>
        <strain evidence="2 3">DSM 45928</strain>
    </source>
</reference>
<protein>
    <submittedName>
        <fullName evidence="2">Uncharacterized protein DUF3499</fullName>
    </submittedName>
</protein>
<comment type="caution">
    <text evidence="2">The sequence shown here is derived from an EMBL/GenBank/DDBJ whole genome shotgun (WGS) entry which is preliminary data.</text>
</comment>
<dbReference type="OrthoDB" id="3216194at2"/>
<name>A0A543B0E5_9ACTN</name>
<dbReference type="InParanoid" id="A0A543B0E5"/>
<feature type="compositionally biased region" description="Gly residues" evidence="1">
    <location>
        <begin position="107"/>
        <end position="118"/>
    </location>
</feature>
<feature type="compositionally biased region" description="Basic and acidic residues" evidence="1">
    <location>
        <begin position="84"/>
        <end position="97"/>
    </location>
</feature>
<proteinExistence type="predicted"/>
<evidence type="ECO:0000313" key="2">
    <source>
        <dbReference type="EMBL" id="TQL78305.1"/>
    </source>
</evidence>
<keyword evidence="3" id="KW-1185">Reference proteome</keyword>
<sequence>MRSHRRCSRNGCRQGAVATLTYVYIDSTAVVGPLSTTQEPHTYDLCEEHARKLTAPRGWQLVRHVDDYSTPMPSGDDLVALADAVREAARAKPEHTPEPPTTPRRPGGPGDRPGGPGSGRPHLRVVGGQNPGRPTGG</sequence>
<evidence type="ECO:0000313" key="3">
    <source>
        <dbReference type="Proteomes" id="UP000317043"/>
    </source>
</evidence>
<dbReference type="Pfam" id="PF12005">
    <property type="entry name" value="DUF3499"/>
    <property type="match status" value="1"/>
</dbReference>
<dbReference type="RefSeq" id="WP_142042545.1">
    <property type="nucleotide sequence ID" value="NZ_JBHTGS010000004.1"/>
</dbReference>
<gene>
    <name evidence="2" type="ORF">FB566_3888</name>
</gene>